<feature type="region of interest" description="Disordered" evidence="1">
    <location>
        <begin position="24"/>
        <end position="43"/>
    </location>
</feature>
<reference evidence="2" key="1">
    <citation type="submission" date="2014-09" db="EMBL/GenBank/DDBJ databases">
        <authorList>
            <person name="Magalhaes I.L.F."/>
            <person name="Oliveira U."/>
            <person name="Santos F.R."/>
            <person name="Vidigal T.H.D.A."/>
            <person name="Brescovit A.D."/>
            <person name="Santos A.J."/>
        </authorList>
    </citation>
    <scope>NUCLEOTIDE SEQUENCE</scope>
    <source>
        <tissue evidence="2">Shoot tissue taken approximately 20 cm above the soil surface</tissue>
    </source>
</reference>
<protein>
    <submittedName>
        <fullName evidence="2">ATRAB11C (ARABIDOPSIS RAB GTPASE 11C)</fullName>
    </submittedName>
</protein>
<sequence length="103" mass="11851">MQQALQRAKACSVSRPLHLMQQTLRRPSRPYSLRSTELSARSPCHQRSLDRGLVTSERDNPFKCQPQILAVSHRDAAHLRYSSGPSECQLFRCLRMLTLCKKE</sequence>
<evidence type="ECO:0000313" key="2">
    <source>
        <dbReference type="EMBL" id="JAD95230.1"/>
    </source>
</evidence>
<name>A0A0A9EBE3_ARUDO</name>
<accession>A0A0A9EBE3</accession>
<reference evidence="2" key="2">
    <citation type="journal article" date="2015" name="Data Brief">
        <title>Shoot transcriptome of the giant reed, Arundo donax.</title>
        <authorList>
            <person name="Barrero R.A."/>
            <person name="Guerrero F.D."/>
            <person name="Moolhuijzen P."/>
            <person name="Goolsby J.A."/>
            <person name="Tidwell J."/>
            <person name="Bellgard S.E."/>
            <person name="Bellgard M.I."/>
        </authorList>
    </citation>
    <scope>NUCLEOTIDE SEQUENCE</scope>
    <source>
        <tissue evidence="2">Shoot tissue taken approximately 20 cm above the soil surface</tissue>
    </source>
</reference>
<organism evidence="2">
    <name type="scientific">Arundo donax</name>
    <name type="common">Giant reed</name>
    <name type="synonym">Donax arundinaceus</name>
    <dbReference type="NCBI Taxonomy" id="35708"/>
    <lineage>
        <taxon>Eukaryota</taxon>
        <taxon>Viridiplantae</taxon>
        <taxon>Streptophyta</taxon>
        <taxon>Embryophyta</taxon>
        <taxon>Tracheophyta</taxon>
        <taxon>Spermatophyta</taxon>
        <taxon>Magnoliopsida</taxon>
        <taxon>Liliopsida</taxon>
        <taxon>Poales</taxon>
        <taxon>Poaceae</taxon>
        <taxon>PACMAD clade</taxon>
        <taxon>Arundinoideae</taxon>
        <taxon>Arundineae</taxon>
        <taxon>Arundo</taxon>
    </lineage>
</organism>
<proteinExistence type="predicted"/>
<dbReference type="EMBL" id="GBRH01202665">
    <property type="protein sequence ID" value="JAD95230.1"/>
    <property type="molecule type" value="Transcribed_RNA"/>
</dbReference>
<dbReference type="AlphaFoldDB" id="A0A0A9EBE3"/>
<evidence type="ECO:0000256" key="1">
    <source>
        <dbReference type="SAM" id="MobiDB-lite"/>
    </source>
</evidence>